<dbReference type="Pfam" id="PF08338">
    <property type="entry name" value="DUF1731"/>
    <property type="match status" value="1"/>
</dbReference>
<gene>
    <name evidence="4" type="ORF">J421_0146</name>
</gene>
<evidence type="ECO:0000313" key="4">
    <source>
        <dbReference type="EMBL" id="AHG87683.1"/>
    </source>
</evidence>
<dbReference type="HOGENOM" id="CLU_047373_0_2_0"/>
<evidence type="ECO:0000259" key="3">
    <source>
        <dbReference type="Pfam" id="PF08338"/>
    </source>
</evidence>
<dbReference type="Pfam" id="PF01370">
    <property type="entry name" value="Epimerase"/>
    <property type="match status" value="1"/>
</dbReference>
<dbReference type="InParanoid" id="W0REA1"/>
<dbReference type="PANTHER" id="PTHR11092:SF0">
    <property type="entry name" value="EPIMERASE FAMILY PROTEIN SDR39U1"/>
    <property type="match status" value="1"/>
</dbReference>
<dbReference type="AlphaFoldDB" id="W0REA1"/>
<dbReference type="RefSeq" id="WP_025409240.1">
    <property type="nucleotide sequence ID" value="NZ_CP007128.1"/>
</dbReference>
<dbReference type="Proteomes" id="UP000019151">
    <property type="component" value="Chromosome"/>
</dbReference>
<dbReference type="PATRIC" id="fig|861299.3.peg.148"/>
<reference evidence="4 5" key="1">
    <citation type="journal article" date="2014" name="Genome Announc.">
        <title>Genome Sequence and Methylome of Soil Bacterium Gemmatirosa kalamazoonensis KBS708T, a Member of the Rarely Cultivated Gemmatimonadetes Phylum.</title>
        <authorList>
            <person name="Debruyn J.M."/>
            <person name="Radosevich M."/>
            <person name="Wommack K.E."/>
            <person name="Polson S.W."/>
            <person name="Hauser L.J."/>
            <person name="Fawaz M.N."/>
            <person name="Korlach J."/>
            <person name="Tsai Y.C."/>
        </authorList>
    </citation>
    <scope>NUCLEOTIDE SEQUENCE [LARGE SCALE GENOMIC DNA]</scope>
    <source>
        <strain evidence="4 5">KBS708</strain>
    </source>
</reference>
<comment type="similarity">
    <text evidence="1">Belongs to the NAD(P)-dependent epimerase/dehydratase family. SDR39U1 subfamily.</text>
</comment>
<dbReference type="NCBIfam" id="TIGR01777">
    <property type="entry name" value="yfcH"/>
    <property type="match status" value="1"/>
</dbReference>
<evidence type="ECO:0000256" key="1">
    <source>
        <dbReference type="ARBA" id="ARBA00009353"/>
    </source>
</evidence>
<protein>
    <submittedName>
        <fullName evidence="4">NAD-dependent epimerase/dehydratase</fullName>
    </submittedName>
</protein>
<dbReference type="eggNOG" id="COG1090">
    <property type="taxonomic scope" value="Bacteria"/>
</dbReference>
<keyword evidence="5" id="KW-1185">Reference proteome</keyword>
<dbReference type="STRING" id="861299.J421_0146"/>
<dbReference type="KEGG" id="gba:J421_0146"/>
<dbReference type="PANTHER" id="PTHR11092">
    <property type="entry name" value="SUGAR NUCLEOTIDE EPIMERASE RELATED"/>
    <property type="match status" value="1"/>
</dbReference>
<dbReference type="Gene3D" id="3.40.50.720">
    <property type="entry name" value="NAD(P)-binding Rossmann-like Domain"/>
    <property type="match status" value="1"/>
</dbReference>
<dbReference type="OrthoDB" id="9801773at2"/>
<evidence type="ECO:0000259" key="2">
    <source>
        <dbReference type="Pfam" id="PF01370"/>
    </source>
</evidence>
<dbReference type="CDD" id="cd05242">
    <property type="entry name" value="SDR_a8"/>
    <property type="match status" value="1"/>
</dbReference>
<evidence type="ECO:0000313" key="5">
    <source>
        <dbReference type="Proteomes" id="UP000019151"/>
    </source>
</evidence>
<dbReference type="EMBL" id="CP007128">
    <property type="protein sequence ID" value="AHG87683.1"/>
    <property type="molecule type" value="Genomic_DNA"/>
</dbReference>
<organism evidence="4 5">
    <name type="scientific">Gemmatirosa kalamazoonensis</name>
    <dbReference type="NCBI Taxonomy" id="861299"/>
    <lineage>
        <taxon>Bacteria</taxon>
        <taxon>Pseudomonadati</taxon>
        <taxon>Gemmatimonadota</taxon>
        <taxon>Gemmatimonadia</taxon>
        <taxon>Gemmatimonadales</taxon>
        <taxon>Gemmatimonadaceae</taxon>
        <taxon>Gemmatirosa</taxon>
    </lineage>
</organism>
<sequence>MTTIAITGATGLIGGALVARLGALGHTVRRITRTPRAAGDVGWDPAAGRLDPAALDGVDGVVNLAGRSIADRWTDATKADILRSRVQGTRLVAESMGRVARPPRVLVSASAVGYYGERGDEVLDESSAPGDGFLADVCRAWEAATAPAEEGGVRVVRTRFGLVLSEHGGLMPRLLLPFRLGLGGTLDDGRQWMSYVSLDDVVGAIDFALATDAVRGPVNVVAPAPARNAEFTEALARALHRPAFLQVPRTALRLFMGARQADETALVSQRAVPRALLDAGYAYLHPTLDDAIRAALR</sequence>
<accession>W0REA1</accession>
<feature type="domain" description="DUF1731" evidence="3">
    <location>
        <begin position="247"/>
        <end position="294"/>
    </location>
</feature>
<dbReference type="SUPFAM" id="SSF51735">
    <property type="entry name" value="NAD(P)-binding Rossmann-fold domains"/>
    <property type="match status" value="1"/>
</dbReference>
<dbReference type="InterPro" id="IPR013549">
    <property type="entry name" value="DUF1731"/>
</dbReference>
<proteinExistence type="inferred from homology"/>
<feature type="domain" description="NAD-dependent epimerase/dehydratase" evidence="2">
    <location>
        <begin position="4"/>
        <end position="213"/>
    </location>
</feature>
<name>W0REA1_9BACT</name>
<dbReference type="FunCoup" id="W0REA1">
    <property type="interactions" value="321"/>
</dbReference>
<dbReference type="InterPro" id="IPR036291">
    <property type="entry name" value="NAD(P)-bd_dom_sf"/>
</dbReference>
<dbReference type="InterPro" id="IPR001509">
    <property type="entry name" value="Epimerase_deHydtase"/>
</dbReference>
<dbReference type="InterPro" id="IPR010099">
    <property type="entry name" value="SDR39U1"/>
</dbReference>